<feature type="compositionally biased region" description="Low complexity" evidence="1">
    <location>
        <begin position="40"/>
        <end position="65"/>
    </location>
</feature>
<accession>A0A1T4M6X9</accession>
<sequence>MSKILLYALLIYLLYRFITQFVVPVSRATSQMKDKIREMQQVQEQQARQAQQARDAAQAQTQAAQPKPGTGSRAGDYIDFEEVK</sequence>
<dbReference type="AlphaFoldDB" id="A0A1T4M6X9"/>
<reference evidence="2 3" key="1">
    <citation type="submission" date="2017-02" db="EMBL/GenBank/DDBJ databases">
        <authorList>
            <person name="Peterson S.W."/>
        </authorList>
    </citation>
    <scope>NUCLEOTIDE SEQUENCE [LARGE SCALE GENOMIC DNA]</scope>
    <source>
        <strain evidence="2 3">DSM 22335</strain>
    </source>
</reference>
<dbReference type="EMBL" id="FUWH01000003">
    <property type="protein sequence ID" value="SJZ62616.1"/>
    <property type="molecule type" value="Genomic_DNA"/>
</dbReference>
<organism evidence="2 3">
    <name type="scientific">Sediminibacterium ginsengisoli</name>
    <dbReference type="NCBI Taxonomy" id="413434"/>
    <lineage>
        <taxon>Bacteria</taxon>
        <taxon>Pseudomonadati</taxon>
        <taxon>Bacteroidota</taxon>
        <taxon>Chitinophagia</taxon>
        <taxon>Chitinophagales</taxon>
        <taxon>Chitinophagaceae</taxon>
        <taxon>Sediminibacterium</taxon>
    </lineage>
</organism>
<dbReference type="Proteomes" id="UP000190888">
    <property type="component" value="Unassembled WGS sequence"/>
</dbReference>
<evidence type="ECO:0000313" key="3">
    <source>
        <dbReference type="Proteomes" id="UP000190888"/>
    </source>
</evidence>
<evidence type="ECO:0000313" key="2">
    <source>
        <dbReference type="EMBL" id="SJZ62616.1"/>
    </source>
</evidence>
<proteinExistence type="predicted"/>
<evidence type="ECO:0008006" key="4">
    <source>
        <dbReference type="Google" id="ProtNLM"/>
    </source>
</evidence>
<gene>
    <name evidence="2" type="ORF">SAMN04488132_103205</name>
</gene>
<dbReference type="RefSeq" id="WP_078830694.1">
    <property type="nucleotide sequence ID" value="NZ_FUWH01000003.1"/>
</dbReference>
<protein>
    <recommendedName>
        <fullName evidence="4">DUF4834 family protein</fullName>
    </recommendedName>
</protein>
<keyword evidence="3" id="KW-1185">Reference proteome</keyword>
<evidence type="ECO:0000256" key="1">
    <source>
        <dbReference type="SAM" id="MobiDB-lite"/>
    </source>
</evidence>
<dbReference type="STRING" id="413434.SAMN04488132_103205"/>
<name>A0A1T4M6X9_9BACT</name>
<feature type="region of interest" description="Disordered" evidence="1">
    <location>
        <begin position="39"/>
        <end position="84"/>
    </location>
</feature>